<feature type="domain" description="Hydantoinase B/oxoprolinase" evidence="4">
    <location>
        <begin position="757"/>
        <end position="1291"/>
    </location>
</feature>
<dbReference type="Pfam" id="PF01968">
    <property type="entry name" value="Hydantoinase_A"/>
    <property type="match status" value="1"/>
</dbReference>
<dbReference type="Pfam" id="PF19278">
    <property type="entry name" value="Hydant_A_C"/>
    <property type="match status" value="1"/>
</dbReference>
<gene>
    <name evidence="7" type="ORF">BN869_000009888_1</name>
</gene>
<evidence type="ECO:0000256" key="1">
    <source>
        <dbReference type="ARBA" id="ARBA00010403"/>
    </source>
</evidence>
<dbReference type="InterPro" id="IPR002821">
    <property type="entry name" value="Hydantoinase_A"/>
</dbReference>
<dbReference type="PANTHER" id="PTHR11365">
    <property type="entry name" value="5-OXOPROLINASE RELATED"/>
    <property type="match status" value="1"/>
</dbReference>
<evidence type="ECO:0000259" key="6">
    <source>
        <dbReference type="Pfam" id="PF19278"/>
    </source>
</evidence>
<dbReference type="GO" id="GO:0006749">
    <property type="term" value="P:glutathione metabolic process"/>
    <property type="evidence" value="ECO:0007669"/>
    <property type="project" value="TreeGrafter"/>
</dbReference>
<dbReference type="InterPro" id="IPR045079">
    <property type="entry name" value="Oxoprolinase-like"/>
</dbReference>
<name>A0A0B7KG15_BIOOC</name>
<dbReference type="EMBL" id="CDPU01000038">
    <property type="protein sequence ID" value="CEO53830.1"/>
    <property type="molecule type" value="Genomic_DNA"/>
</dbReference>
<comment type="similarity">
    <text evidence="1">Belongs to the oxoprolinase family.</text>
</comment>
<dbReference type="InterPro" id="IPR049517">
    <property type="entry name" value="ACX-like_C"/>
</dbReference>
<evidence type="ECO:0008006" key="8">
    <source>
        <dbReference type="Google" id="ProtNLM"/>
    </source>
</evidence>
<evidence type="ECO:0000259" key="3">
    <source>
        <dbReference type="Pfam" id="PF01968"/>
    </source>
</evidence>
<feature type="region of interest" description="Disordered" evidence="2">
    <location>
        <begin position="660"/>
        <end position="684"/>
    </location>
</feature>
<dbReference type="GO" id="GO:0017168">
    <property type="term" value="F:5-oxoprolinase (ATP-hydrolyzing) activity"/>
    <property type="evidence" value="ECO:0007669"/>
    <property type="project" value="TreeGrafter"/>
</dbReference>
<protein>
    <recommendedName>
        <fullName evidence="8">5-oxoprolinase</fullName>
    </recommendedName>
</protein>
<dbReference type="PANTHER" id="PTHR11365:SF26">
    <property type="entry name" value="5-OXOPROLINASE"/>
    <property type="match status" value="1"/>
</dbReference>
<dbReference type="GO" id="GO:0005829">
    <property type="term" value="C:cytosol"/>
    <property type="evidence" value="ECO:0007669"/>
    <property type="project" value="TreeGrafter"/>
</dbReference>
<dbReference type="Pfam" id="PF02538">
    <property type="entry name" value="Hydantoinase_B"/>
    <property type="match status" value="1"/>
</dbReference>
<dbReference type="Pfam" id="PF05378">
    <property type="entry name" value="Hydant_A_N"/>
    <property type="match status" value="1"/>
</dbReference>
<feature type="domain" description="Acetophenone carboxylase-like C-terminal" evidence="6">
    <location>
        <begin position="673"/>
        <end position="743"/>
    </location>
</feature>
<evidence type="ECO:0000256" key="2">
    <source>
        <dbReference type="SAM" id="MobiDB-lite"/>
    </source>
</evidence>
<feature type="domain" description="Hydantoinase A/oxoprolinase" evidence="3">
    <location>
        <begin position="256"/>
        <end position="553"/>
    </location>
</feature>
<accession>A0A0B7KG15</accession>
<organism evidence="7">
    <name type="scientific">Bionectria ochroleuca</name>
    <name type="common">Gliocladium roseum</name>
    <dbReference type="NCBI Taxonomy" id="29856"/>
    <lineage>
        <taxon>Eukaryota</taxon>
        <taxon>Fungi</taxon>
        <taxon>Dikarya</taxon>
        <taxon>Ascomycota</taxon>
        <taxon>Pezizomycotina</taxon>
        <taxon>Sordariomycetes</taxon>
        <taxon>Hypocreomycetidae</taxon>
        <taxon>Hypocreales</taxon>
        <taxon>Bionectriaceae</taxon>
        <taxon>Clonostachys</taxon>
    </lineage>
</organism>
<reference evidence="7" key="1">
    <citation type="submission" date="2015-01" db="EMBL/GenBank/DDBJ databases">
        <authorList>
            <person name="Durling Mikael"/>
        </authorList>
    </citation>
    <scope>NUCLEOTIDE SEQUENCE</scope>
</reference>
<dbReference type="InterPro" id="IPR003692">
    <property type="entry name" value="Hydantoinase_B"/>
</dbReference>
<evidence type="ECO:0000313" key="7">
    <source>
        <dbReference type="EMBL" id="CEO53830.1"/>
    </source>
</evidence>
<evidence type="ECO:0000259" key="4">
    <source>
        <dbReference type="Pfam" id="PF02538"/>
    </source>
</evidence>
<feature type="domain" description="Hydantoinase/oxoprolinase N-terminal" evidence="5">
    <location>
        <begin position="10"/>
        <end position="235"/>
    </location>
</feature>
<evidence type="ECO:0000259" key="5">
    <source>
        <dbReference type="Pfam" id="PF05378"/>
    </source>
</evidence>
<dbReference type="InterPro" id="IPR008040">
    <property type="entry name" value="Hydant_A_N"/>
</dbReference>
<sequence length="1344" mass="145008">MQPPTSGVTIAIDRGGTFTDVLALIPEKPDYYFKLLSVDPSNYPDATIEGIRRVLEHVRGHEIPRGEPLDTTGVAVIRMGTTVATNALLERKGSKCALLITKGFGDLGVIGDQSRPNLFDLNVRKPGALYEKVVEIDERVTQESYAEDPLERSFTERIDGVEVKTGVTGEVFRVLKPLELGAKLTNTTDEVAVSSQLKALYDDGFRSIAVCLIHGYNYQAVATEHEARIGKLASAVGYTSISLSHSLMPVIKLVNRAHSTTADAYLTPVTREYIDGFLRGFKLGSENHTRIEFMQSDGGLVSFDKFSGLRAILSGPAGGVVGYARTCYETTDPKPVIGFDMGGTSTDVSRYGGSYEHITNSVTAGVHINCPQLDINTVAAGGGSILFFRNGLFVVGPESAGAHPGPACYLKGGPLTVTDANLVLGRILPETFPKIFGPNEDQPLGADVTRQKFAELTATINEEIRGQRPEMTIEEVALGFLQVANINMSKPIRALTDTRGFDTTAHNLASFGGAGGQHACDIAQALGISRVVIHKYSSILSAYGIALADIVEERQEPSSKVYDSETEPHFLARLQTLAMEAEKALAAQGISKDSIRLESFLNMRYHGSDSQLMIPVSTGRSGVLEDFTKTHLREFSFVDKSRKIIVDDIRVRASGSSHRLEERSFQEDLESVKKTANDPEKETKKSKVYFEGGWQSTPVLTLDSLKPGTVVDGPAIVLDKTQTIVVTPSSKATVLERHVVIDLGHEGKKSVNAEEVDPIQLAIFGNRFMSIAEDMGRTLSKISISTNVKERLDFSCAIFDGEGSLTANAPHVPVHLGSMSRAVKIAMKHWEGNLSPGDVIATNHPAAGGTHLPDITLISPVFDKSGQHIDFFVAARAHHAEIGGIAPGSMPSDSVELYQEGVAFEQWKIISKGKFDDEGVQHHFVDVPGSYPGCSPSRRVHDNIADLKAQIAANQKGINLIHSLFEEYERETVLFYMRAVKQTAGVAVRDLLKATAKRFEGEMPLTAVDYQDDGTPIKLAISIDAEKGEAVFDFAGTGLETFNCFNAPLAITHSAILYVLRCLVGMDIPLNEGCMEPVTVNIPEGTILNPSHNAAVCAGNPLTSQRITDVILKAFRACAASHGCMNILSFGIGGWDKETKQFVPGYGYGETIAGGCGAGPGWHGYSGSHVHMTNTKITDPEIMEKRYPVVLNQFCLRPDSGGKGQWKGGNGVIREVIFTEPCHASVLSQRRVYSPYGMAGGEDGARGINYLGRKMKDGSVRWINVGGGKEIDLHAGDRIMLCTPGGGGYGKAVETNGVGVNGHVNGQVNGHANGYVNGETKFQAPIPRANGSLREYESNQQASN</sequence>
<proteinExistence type="inferred from homology"/>